<keyword evidence="1 4" id="KW-0732">Signal</keyword>
<dbReference type="STRING" id="63057.A0A2P5DYA2"/>
<evidence type="ECO:0000256" key="1">
    <source>
        <dbReference type="ARBA" id="ARBA00022729"/>
    </source>
</evidence>
<keyword evidence="7" id="KW-1185">Reference proteome</keyword>
<evidence type="ECO:0000256" key="2">
    <source>
        <dbReference type="ARBA" id="ARBA00023157"/>
    </source>
</evidence>
<dbReference type="NCBIfam" id="TIGR01614">
    <property type="entry name" value="PME_inhib"/>
    <property type="match status" value="1"/>
</dbReference>
<dbReference type="PANTHER" id="PTHR35357:SF8">
    <property type="entry name" value="OS01G0111000 PROTEIN"/>
    <property type="match status" value="1"/>
</dbReference>
<dbReference type="Pfam" id="PF04043">
    <property type="entry name" value="PMEI"/>
    <property type="match status" value="1"/>
</dbReference>
<dbReference type="CDD" id="cd14859">
    <property type="entry name" value="PMEI_like"/>
    <property type="match status" value="1"/>
</dbReference>
<dbReference type="SMART" id="SM00856">
    <property type="entry name" value="PMEI"/>
    <property type="match status" value="1"/>
</dbReference>
<dbReference type="GO" id="GO:0046910">
    <property type="term" value="F:pectinesterase inhibitor activity"/>
    <property type="evidence" value="ECO:0007669"/>
    <property type="project" value="UniProtKB-ARBA"/>
</dbReference>
<dbReference type="InterPro" id="IPR006501">
    <property type="entry name" value="Pectinesterase_inhib_dom"/>
</dbReference>
<dbReference type="SUPFAM" id="SSF101148">
    <property type="entry name" value="Plant invertase/pectin methylesterase inhibitor"/>
    <property type="match status" value="1"/>
</dbReference>
<keyword evidence="2" id="KW-1015">Disulfide bond</keyword>
<proteinExistence type="inferred from homology"/>
<feature type="chain" id="PRO_5015108303" evidence="4">
    <location>
        <begin position="31"/>
        <end position="200"/>
    </location>
</feature>
<dbReference type="InterPro" id="IPR035513">
    <property type="entry name" value="Invertase/methylesterase_inhib"/>
</dbReference>
<name>A0A2P5DYA2_TREOI</name>
<feature type="signal peptide" evidence="4">
    <location>
        <begin position="1"/>
        <end position="30"/>
    </location>
</feature>
<evidence type="ECO:0000256" key="4">
    <source>
        <dbReference type="SAM" id="SignalP"/>
    </source>
</evidence>
<dbReference type="FunFam" id="1.20.140.40:FF:000008">
    <property type="entry name" value="Invertase/pectin methylesterase inhibitor family protein"/>
    <property type="match status" value="1"/>
</dbReference>
<feature type="domain" description="Pectinesterase inhibitor" evidence="5">
    <location>
        <begin position="41"/>
        <end position="192"/>
    </location>
</feature>
<dbReference type="EMBL" id="JXTC01000242">
    <property type="protein sequence ID" value="PON78236.1"/>
    <property type="molecule type" value="Genomic_DNA"/>
</dbReference>
<evidence type="ECO:0000313" key="7">
    <source>
        <dbReference type="Proteomes" id="UP000237000"/>
    </source>
</evidence>
<dbReference type="PANTHER" id="PTHR35357">
    <property type="entry name" value="OS02G0537100 PROTEIN"/>
    <property type="match status" value="1"/>
</dbReference>
<evidence type="ECO:0000256" key="3">
    <source>
        <dbReference type="ARBA" id="ARBA00038471"/>
    </source>
</evidence>
<evidence type="ECO:0000313" key="6">
    <source>
        <dbReference type="EMBL" id="PON78236.1"/>
    </source>
</evidence>
<dbReference type="Proteomes" id="UP000237000">
    <property type="component" value="Unassembled WGS sequence"/>
</dbReference>
<sequence>MATHRFSHHLLSLFLAILCVFSTTIQAASASSSGRATTILKPTELVDGVCNKTSNYSFCVESLYADPRTPRADSYGLAFVVFGMSYLNATGTRDLIAELSKKAKRGGQHDQPLLTRLQRCGKDYEKAVSALEMAYNDLNSETFFELAEMAGVASTSAEDCQAGFEKSHHSPPLSLSARNHELRGLCEICVVVSKLFTGGT</sequence>
<organism evidence="6 7">
    <name type="scientific">Trema orientale</name>
    <name type="common">Charcoal tree</name>
    <name type="synonym">Celtis orientalis</name>
    <dbReference type="NCBI Taxonomy" id="63057"/>
    <lineage>
        <taxon>Eukaryota</taxon>
        <taxon>Viridiplantae</taxon>
        <taxon>Streptophyta</taxon>
        <taxon>Embryophyta</taxon>
        <taxon>Tracheophyta</taxon>
        <taxon>Spermatophyta</taxon>
        <taxon>Magnoliopsida</taxon>
        <taxon>eudicotyledons</taxon>
        <taxon>Gunneridae</taxon>
        <taxon>Pentapetalae</taxon>
        <taxon>rosids</taxon>
        <taxon>fabids</taxon>
        <taxon>Rosales</taxon>
        <taxon>Cannabaceae</taxon>
        <taxon>Trema</taxon>
    </lineage>
</organism>
<dbReference type="OrthoDB" id="1899876at2759"/>
<comment type="similarity">
    <text evidence="3">Belongs to the PMEI family.</text>
</comment>
<dbReference type="InParanoid" id="A0A2P5DYA2"/>
<evidence type="ECO:0000259" key="5">
    <source>
        <dbReference type="SMART" id="SM00856"/>
    </source>
</evidence>
<comment type="caution">
    <text evidence="6">The sequence shown here is derived from an EMBL/GenBank/DDBJ whole genome shotgun (WGS) entry which is preliminary data.</text>
</comment>
<reference evidence="7" key="1">
    <citation type="submission" date="2016-06" db="EMBL/GenBank/DDBJ databases">
        <title>Parallel loss of symbiosis genes in relatives of nitrogen-fixing non-legume Parasponia.</title>
        <authorList>
            <person name="Van Velzen R."/>
            <person name="Holmer R."/>
            <person name="Bu F."/>
            <person name="Rutten L."/>
            <person name="Van Zeijl A."/>
            <person name="Liu W."/>
            <person name="Santuari L."/>
            <person name="Cao Q."/>
            <person name="Sharma T."/>
            <person name="Shen D."/>
            <person name="Roswanjaya Y."/>
            <person name="Wardhani T."/>
            <person name="Kalhor M.S."/>
            <person name="Jansen J."/>
            <person name="Van den Hoogen J."/>
            <person name="Gungor B."/>
            <person name="Hartog M."/>
            <person name="Hontelez J."/>
            <person name="Verver J."/>
            <person name="Yang W.-C."/>
            <person name="Schijlen E."/>
            <person name="Repin R."/>
            <person name="Schilthuizen M."/>
            <person name="Schranz E."/>
            <person name="Heidstra R."/>
            <person name="Miyata K."/>
            <person name="Fedorova E."/>
            <person name="Kohlen W."/>
            <person name="Bisseling T."/>
            <person name="Smit S."/>
            <person name="Geurts R."/>
        </authorList>
    </citation>
    <scope>NUCLEOTIDE SEQUENCE [LARGE SCALE GENOMIC DNA]</scope>
    <source>
        <strain evidence="7">cv. RG33-2</strain>
    </source>
</reference>
<dbReference type="AlphaFoldDB" id="A0A2P5DYA2"/>
<accession>A0A2P5DYA2</accession>
<gene>
    <name evidence="6" type="ORF">TorRG33x02_238300</name>
</gene>
<dbReference type="Gene3D" id="1.20.140.40">
    <property type="entry name" value="Invertase/pectin methylesterase inhibitor family protein"/>
    <property type="match status" value="1"/>
</dbReference>
<protein>
    <submittedName>
        <fullName evidence="6">Pectinesterase inhibitor domain containing protein</fullName>
    </submittedName>
</protein>